<dbReference type="SMART" id="SM00347">
    <property type="entry name" value="HTH_MARR"/>
    <property type="match status" value="1"/>
</dbReference>
<dbReference type="GO" id="GO:0006950">
    <property type="term" value="P:response to stress"/>
    <property type="evidence" value="ECO:0007669"/>
    <property type="project" value="TreeGrafter"/>
</dbReference>
<dbReference type="InterPro" id="IPR000835">
    <property type="entry name" value="HTH_MarR-typ"/>
</dbReference>
<reference evidence="2" key="1">
    <citation type="submission" date="2022-03" db="EMBL/GenBank/DDBJ databases">
        <title>The complete genome sequence of a Methyloterrigena soli.</title>
        <authorList>
            <person name="Zi Z."/>
        </authorList>
    </citation>
    <scope>NUCLEOTIDE SEQUENCE</scope>
    <source>
        <strain evidence="2">M48</strain>
    </source>
</reference>
<dbReference type="Pfam" id="PF01047">
    <property type="entry name" value="MarR"/>
    <property type="match status" value="1"/>
</dbReference>
<dbReference type="InterPro" id="IPR036390">
    <property type="entry name" value="WH_DNA-bd_sf"/>
</dbReference>
<organism evidence="2 3">
    <name type="scientific">Paradevosia shaoguanensis</name>
    <dbReference type="NCBI Taxonomy" id="1335043"/>
    <lineage>
        <taxon>Bacteria</taxon>
        <taxon>Pseudomonadati</taxon>
        <taxon>Pseudomonadota</taxon>
        <taxon>Alphaproteobacteria</taxon>
        <taxon>Hyphomicrobiales</taxon>
        <taxon>Devosiaceae</taxon>
        <taxon>Paradevosia</taxon>
    </lineage>
</organism>
<dbReference type="Gene3D" id="1.10.10.10">
    <property type="entry name" value="Winged helix-like DNA-binding domain superfamily/Winged helix DNA-binding domain"/>
    <property type="match status" value="1"/>
</dbReference>
<dbReference type="PROSITE" id="PS50995">
    <property type="entry name" value="HTH_MARR_2"/>
    <property type="match status" value="1"/>
</dbReference>
<dbReference type="PANTHER" id="PTHR33164">
    <property type="entry name" value="TRANSCRIPTIONAL REGULATOR, MARR FAMILY"/>
    <property type="match status" value="1"/>
</dbReference>
<gene>
    <name evidence="2" type="ORF">ML536_00395</name>
</gene>
<keyword evidence="3" id="KW-1185">Reference proteome</keyword>
<dbReference type="InterPro" id="IPR039422">
    <property type="entry name" value="MarR/SlyA-like"/>
</dbReference>
<sequence>MSRDSKSVLIEALGEVVVRWQDATQRHDEAVGEIFGLNPAERLCLSFLWDGPKTASAIARHTRLTPAAVTALIDRLEKRSFVRRMADPGDRRKVLVEAGEEARRVTEEAYLPLGVAGAELLAKYSEAELRIVSEVLSESLRLQEDMTRQLLARHGKGES</sequence>
<name>A0AA41UEA1_9HYPH</name>
<dbReference type="GO" id="GO:0003700">
    <property type="term" value="F:DNA-binding transcription factor activity"/>
    <property type="evidence" value="ECO:0007669"/>
    <property type="project" value="InterPro"/>
</dbReference>
<feature type="domain" description="HTH marR-type" evidence="1">
    <location>
        <begin position="6"/>
        <end position="141"/>
    </location>
</feature>
<dbReference type="SUPFAM" id="SSF46785">
    <property type="entry name" value="Winged helix' DNA-binding domain"/>
    <property type="match status" value="1"/>
</dbReference>
<dbReference type="InterPro" id="IPR036388">
    <property type="entry name" value="WH-like_DNA-bd_sf"/>
</dbReference>
<accession>A0AA41UEA1</accession>
<comment type="caution">
    <text evidence="2">The sequence shown here is derived from an EMBL/GenBank/DDBJ whole genome shotgun (WGS) entry which is preliminary data.</text>
</comment>
<dbReference type="PRINTS" id="PR00598">
    <property type="entry name" value="HTHMARR"/>
</dbReference>
<dbReference type="Proteomes" id="UP001156140">
    <property type="component" value="Unassembled WGS sequence"/>
</dbReference>
<dbReference type="PANTHER" id="PTHR33164:SF106">
    <property type="entry name" value="TRANSCRIPTIONAL REGULATORY PROTEIN"/>
    <property type="match status" value="1"/>
</dbReference>
<evidence type="ECO:0000259" key="1">
    <source>
        <dbReference type="PROSITE" id="PS50995"/>
    </source>
</evidence>
<dbReference type="AlphaFoldDB" id="A0AA41UEA1"/>
<dbReference type="EMBL" id="JALAZD010000001">
    <property type="protein sequence ID" value="MCI0125276.1"/>
    <property type="molecule type" value="Genomic_DNA"/>
</dbReference>
<proteinExistence type="predicted"/>
<evidence type="ECO:0000313" key="3">
    <source>
        <dbReference type="Proteomes" id="UP001156140"/>
    </source>
</evidence>
<protein>
    <submittedName>
        <fullName evidence="2">MarR family transcriptional regulator</fullName>
    </submittedName>
</protein>
<dbReference type="RefSeq" id="WP_281734562.1">
    <property type="nucleotide sequence ID" value="NZ_JAKETQ010000001.1"/>
</dbReference>
<evidence type="ECO:0000313" key="2">
    <source>
        <dbReference type="EMBL" id="MCI0125276.1"/>
    </source>
</evidence>